<dbReference type="Gene3D" id="1.10.260.40">
    <property type="entry name" value="lambda repressor-like DNA-binding domains"/>
    <property type="match status" value="1"/>
</dbReference>
<keyword evidence="1" id="KW-0805">Transcription regulation</keyword>
<dbReference type="KEGG" id="bnm:BALAC2494_00611"/>
<dbReference type="CDD" id="cd06296">
    <property type="entry name" value="PBP1_CatR-like"/>
    <property type="match status" value="1"/>
</dbReference>
<evidence type="ECO:0000259" key="4">
    <source>
        <dbReference type="PROSITE" id="PS50932"/>
    </source>
</evidence>
<dbReference type="EMBL" id="CP002915">
    <property type="protein sequence ID" value="AEK29972.1"/>
    <property type="molecule type" value="Genomic_DNA"/>
</dbReference>
<dbReference type="Pfam" id="PF13377">
    <property type="entry name" value="Peripla_BP_3"/>
    <property type="match status" value="1"/>
</dbReference>
<dbReference type="GO" id="GO:0000976">
    <property type="term" value="F:transcription cis-regulatory region binding"/>
    <property type="evidence" value="ECO:0007669"/>
    <property type="project" value="TreeGrafter"/>
</dbReference>
<dbReference type="InterPro" id="IPR000843">
    <property type="entry name" value="HTH_LacI"/>
</dbReference>
<reference evidence="5 6" key="1">
    <citation type="journal article" date="2011" name="J. Bacteriol.">
        <title>Genome Sequence of the Probiotic Strain Bifidobacterium animalis subsp. lactis CNCM I-2494.</title>
        <authorList>
            <person name="Chervaux C."/>
            <person name="Grimaldi C."/>
            <person name="Bolotin A."/>
            <person name="Quinquis B."/>
            <person name="Legrain-Raspaud S."/>
            <person name="van Hylckama Vlieg J.E."/>
            <person name="Denariaz G."/>
            <person name="Smokvina T."/>
        </authorList>
    </citation>
    <scope>NUCLEOTIDE SEQUENCE [LARGE SCALE GENOMIC DNA]</scope>
    <source>
        <strain evidence="5 6">CNCM I-2494</strain>
    </source>
</reference>
<protein>
    <submittedName>
        <fullName evidence="5">Transcriptional repressor</fullName>
    </submittedName>
</protein>
<dbReference type="SUPFAM" id="SSF47413">
    <property type="entry name" value="lambda repressor-like DNA-binding domains"/>
    <property type="match status" value="1"/>
</dbReference>
<dbReference type="InterPro" id="IPR010982">
    <property type="entry name" value="Lambda_DNA-bd_dom_sf"/>
</dbReference>
<dbReference type="SUPFAM" id="SSF53822">
    <property type="entry name" value="Periplasmic binding protein-like I"/>
    <property type="match status" value="1"/>
</dbReference>
<dbReference type="InterPro" id="IPR046335">
    <property type="entry name" value="LacI/GalR-like_sensor"/>
</dbReference>
<dbReference type="PANTHER" id="PTHR30146">
    <property type="entry name" value="LACI-RELATED TRANSCRIPTIONAL REPRESSOR"/>
    <property type="match status" value="1"/>
</dbReference>
<dbReference type="PROSITE" id="PS50932">
    <property type="entry name" value="HTH_LACI_2"/>
    <property type="match status" value="1"/>
</dbReference>
<evidence type="ECO:0000256" key="3">
    <source>
        <dbReference type="ARBA" id="ARBA00023163"/>
    </source>
</evidence>
<dbReference type="GO" id="GO:0003700">
    <property type="term" value="F:DNA-binding transcription factor activity"/>
    <property type="evidence" value="ECO:0007669"/>
    <property type="project" value="TreeGrafter"/>
</dbReference>
<accession>A0A806FUG4</accession>
<name>A0A806FUG4_BIFAN</name>
<evidence type="ECO:0000256" key="1">
    <source>
        <dbReference type="ARBA" id="ARBA00023015"/>
    </source>
</evidence>
<organism evidence="5 6">
    <name type="scientific">Bifidobacterium animalis subsp. lactis CNCM I-2494</name>
    <dbReference type="NCBI Taxonomy" id="1042403"/>
    <lineage>
        <taxon>Bacteria</taxon>
        <taxon>Bacillati</taxon>
        <taxon>Actinomycetota</taxon>
        <taxon>Actinomycetes</taxon>
        <taxon>Bifidobacteriales</taxon>
        <taxon>Bifidobacteriaceae</taxon>
        <taxon>Bifidobacterium</taxon>
    </lineage>
</organism>
<keyword evidence="3" id="KW-0804">Transcription</keyword>
<feature type="domain" description="HTH lacI-type" evidence="4">
    <location>
        <begin position="104"/>
        <end position="156"/>
    </location>
</feature>
<dbReference type="SMART" id="SM00354">
    <property type="entry name" value="HTH_LACI"/>
    <property type="match status" value="1"/>
</dbReference>
<dbReference type="InterPro" id="IPR028082">
    <property type="entry name" value="Peripla_BP_I"/>
</dbReference>
<sequence length="432" mass="48327">MEPSSLAQIAGRQFIRASTKLWCNIENYRKLTLFSLETNVNLLCQLVKLSVFSAFRALLYIFACRFHNKRPISFATLRNFRYYAIWYHTHSFATKELHMSEPKVRLADIAKDTGYSLATVSKALNGRSDISDEARAAIDRALKATGYQRRGQKTAGQRYIEVVFQDLDTIWALEVLRGVLRETRHSPDISVITTESGTRQHPDDDWITGMLRRKPFGVIFIFANLTEREKGRLQDNGIPYVIFDPSGEPSNDDFSVQADNWAGGVLATRHLLALGHTRIGIITGPEEMMCSRARLDGYTSALAEQGIELDPELVTEGDFTTEGGYAQAMALLENPNRPTAIFAGSDLQAMGVYEAARQNRLRIPEDLSVVGFDDVQTSAFLGPALTTVRQPLHDMAAVSTRMLIDTAEGRPTQHHVILPTTLVVRNSTHDLH</sequence>
<proteinExistence type="predicted"/>
<dbReference type="PANTHER" id="PTHR30146:SF153">
    <property type="entry name" value="LACTOSE OPERON REPRESSOR"/>
    <property type="match status" value="1"/>
</dbReference>
<dbReference type="Proteomes" id="UP000008394">
    <property type="component" value="Chromosome"/>
</dbReference>
<dbReference type="AlphaFoldDB" id="A0A806FUG4"/>
<evidence type="ECO:0000313" key="6">
    <source>
        <dbReference type="Proteomes" id="UP000008394"/>
    </source>
</evidence>
<keyword evidence="2" id="KW-0238">DNA-binding</keyword>
<dbReference type="Pfam" id="PF00356">
    <property type="entry name" value="LacI"/>
    <property type="match status" value="1"/>
</dbReference>
<dbReference type="Gene3D" id="3.40.50.2300">
    <property type="match status" value="2"/>
</dbReference>
<gene>
    <name evidence="5" type="ORF">BALAC2494_00611</name>
</gene>
<dbReference type="CDD" id="cd01392">
    <property type="entry name" value="HTH_LacI"/>
    <property type="match status" value="1"/>
</dbReference>
<evidence type="ECO:0000313" key="5">
    <source>
        <dbReference type="EMBL" id="AEK29972.1"/>
    </source>
</evidence>
<evidence type="ECO:0000256" key="2">
    <source>
        <dbReference type="ARBA" id="ARBA00023125"/>
    </source>
</evidence>